<evidence type="ECO:0000256" key="3">
    <source>
        <dbReference type="ARBA" id="ARBA00023015"/>
    </source>
</evidence>
<evidence type="ECO:0000313" key="11">
    <source>
        <dbReference type="EMBL" id="ODQ47661.1"/>
    </source>
</evidence>
<keyword evidence="2" id="KW-0597">Phosphoprotein</keyword>
<feature type="region of interest" description="Disordered" evidence="9">
    <location>
        <begin position="1175"/>
        <end position="1221"/>
    </location>
</feature>
<evidence type="ECO:0000313" key="12">
    <source>
        <dbReference type="Proteomes" id="UP000094455"/>
    </source>
</evidence>
<dbReference type="Gene3D" id="1.10.20.10">
    <property type="entry name" value="Histone, subunit A"/>
    <property type="match status" value="1"/>
</dbReference>
<evidence type="ECO:0000256" key="8">
    <source>
        <dbReference type="PROSITE-ProRule" id="PRU00035"/>
    </source>
</evidence>
<feature type="compositionally biased region" description="Polar residues" evidence="9">
    <location>
        <begin position="604"/>
        <end position="623"/>
    </location>
</feature>
<evidence type="ECO:0000259" key="10">
    <source>
        <dbReference type="PROSITE" id="PS50014"/>
    </source>
</evidence>
<evidence type="ECO:0000256" key="6">
    <source>
        <dbReference type="ARBA" id="ARBA00023242"/>
    </source>
</evidence>
<evidence type="ECO:0000256" key="4">
    <source>
        <dbReference type="ARBA" id="ARBA00023117"/>
    </source>
</evidence>
<feature type="compositionally biased region" description="Basic residues" evidence="9">
    <location>
        <begin position="560"/>
        <end position="569"/>
    </location>
</feature>
<organism evidence="11 12">
    <name type="scientific">Pichia membranifaciens NRRL Y-2026</name>
    <dbReference type="NCBI Taxonomy" id="763406"/>
    <lineage>
        <taxon>Eukaryota</taxon>
        <taxon>Fungi</taxon>
        <taxon>Dikarya</taxon>
        <taxon>Ascomycota</taxon>
        <taxon>Saccharomycotina</taxon>
        <taxon>Pichiomycetes</taxon>
        <taxon>Pichiales</taxon>
        <taxon>Pichiaceae</taxon>
        <taxon>Pichia</taxon>
    </lineage>
</organism>
<feature type="region of interest" description="Disordered" evidence="9">
    <location>
        <begin position="164"/>
        <end position="247"/>
    </location>
</feature>
<dbReference type="Pfam" id="PF00439">
    <property type="entry name" value="Bromodomain"/>
    <property type="match status" value="1"/>
</dbReference>
<feature type="region of interest" description="Disordered" evidence="9">
    <location>
        <begin position="600"/>
        <end position="626"/>
    </location>
</feature>
<comment type="subcellular location">
    <subcellularLocation>
        <location evidence="1">Nucleus</location>
    </subcellularLocation>
</comment>
<keyword evidence="4 8" id="KW-0103">Bromodomain</keyword>
<dbReference type="PRINTS" id="PR00503">
    <property type="entry name" value="BROMODOMAIN"/>
</dbReference>
<dbReference type="GO" id="GO:0005634">
    <property type="term" value="C:nucleus"/>
    <property type="evidence" value="ECO:0007669"/>
    <property type="project" value="UniProtKB-SubCell"/>
</dbReference>
<dbReference type="PANTHER" id="PTHR47343:SF1">
    <property type="entry name" value="TRANSCRIPTIONAL ACTIVATOR SPT7"/>
    <property type="match status" value="1"/>
</dbReference>
<evidence type="ECO:0000256" key="9">
    <source>
        <dbReference type="SAM" id="MobiDB-lite"/>
    </source>
</evidence>
<dbReference type="SUPFAM" id="SSF47370">
    <property type="entry name" value="Bromodomain"/>
    <property type="match status" value="1"/>
</dbReference>
<dbReference type="GO" id="GO:0046982">
    <property type="term" value="F:protein heterodimerization activity"/>
    <property type="evidence" value="ECO:0007669"/>
    <property type="project" value="InterPro"/>
</dbReference>
<dbReference type="OrthoDB" id="21449at2759"/>
<name>A0A1E3NNI7_9ASCO</name>
<dbReference type="EMBL" id="KV454002">
    <property type="protein sequence ID" value="ODQ47661.1"/>
    <property type="molecule type" value="Genomic_DNA"/>
</dbReference>
<dbReference type="CDD" id="cd05510">
    <property type="entry name" value="Bromo_SPT7_like"/>
    <property type="match status" value="1"/>
</dbReference>
<proteinExistence type="predicted"/>
<feature type="compositionally biased region" description="Basic and acidic residues" evidence="9">
    <location>
        <begin position="1297"/>
        <end position="1306"/>
    </location>
</feature>
<evidence type="ECO:0000256" key="5">
    <source>
        <dbReference type="ARBA" id="ARBA00023163"/>
    </source>
</evidence>
<reference evidence="11 12" key="1">
    <citation type="journal article" date="2016" name="Proc. Natl. Acad. Sci. U.S.A.">
        <title>Comparative genomics of biotechnologically important yeasts.</title>
        <authorList>
            <person name="Riley R."/>
            <person name="Haridas S."/>
            <person name="Wolfe K.H."/>
            <person name="Lopes M.R."/>
            <person name="Hittinger C.T."/>
            <person name="Goeker M."/>
            <person name="Salamov A.A."/>
            <person name="Wisecaver J.H."/>
            <person name="Long T.M."/>
            <person name="Calvey C.H."/>
            <person name="Aerts A.L."/>
            <person name="Barry K.W."/>
            <person name="Choi C."/>
            <person name="Clum A."/>
            <person name="Coughlan A.Y."/>
            <person name="Deshpande S."/>
            <person name="Douglass A.P."/>
            <person name="Hanson S.J."/>
            <person name="Klenk H.-P."/>
            <person name="LaButti K.M."/>
            <person name="Lapidus A."/>
            <person name="Lindquist E.A."/>
            <person name="Lipzen A.M."/>
            <person name="Meier-Kolthoff J.P."/>
            <person name="Ohm R.A."/>
            <person name="Otillar R.P."/>
            <person name="Pangilinan J.L."/>
            <person name="Peng Y."/>
            <person name="Rokas A."/>
            <person name="Rosa C.A."/>
            <person name="Scheuner C."/>
            <person name="Sibirny A.A."/>
            <person name="Slot J.C."/>
            <person name="Stielow J.B."/>
            <person name="Sun H."/>
            <person name="Kurtzman C.P."/>
            <person name="Blackwell M."/>
            <person name="Grigoriev I.V."/>
            <person name="Jeffries T.W."/>
        </authorList>
    </citation>
    <scope>NUCLEOTIDE SEQUENCE [LARGE SCALE GENOMIC DNA]</scope>
    <source>
        <strain evidence="11 12">NRRL Y-2026</strain>
    </source>
</reference>
<dbReference type="GO" id="GO:0006325">
    <property type="term" value="P:chromatin organization"/>
    <property type="evidence" value="ECO:0007669"/>
    <property type="project" value="UniProtKB-ARBA"/>
</dbReference>
<dbReference type="PROSITE" id="PS50014">
    <property type="entry name" value="BROMODOMAIN_2"/>
    <property type="match status" value="1"/>
</dbReference>
<feature type="domain" description="Bromo" evidence="10">
    <location>
        <begin position="434"/>
        <end position="504"/>
    </location>
</feature>
<protein>
    <recommendedName>
        <fullName evidence="7">SAGA complex subunit Spt7</fullName>
    </recommendedName>
</protein>
<dbReference type="InterPro" id="IPR001487">
    <property type="entry name" value="Bromodomain"/>
</dbReference>
<dbReference type="PANTHER" id="PTHR47343">
    <property type="entry name" value="TRANSCRIPTIONAL ACTIVATOR SPT7"/>
    <property type="match status" value="1"/>
</dbReference>
<dbReference type="GO" id="GO:0000124">
    <property type="term" value="C:SAGA complex"/>
    <property type="evidence" value="ECO:0007669"/>
    <property type="project" value="InterPro"/>
</dbReference>
<sequence>MSSMKKKRALEVFKAGDEKHLCNIAKTLFETGFFNCYLTPQQFNLLQKLLYFKGPNDEDNFAWSSFLNGSLLLRFKEDAGDDSNSNENMYMKPGYPTLRNLNATVRYLLYEKAVDYYFSQNLDETKEFQLLDNAVSDTHLRASFEDKNVENNIVGGVILTDMNNKPKVHNREDDDYDDDDDNDRNDKEDDNYDDDYDDDGVGDGDGDNNSKENRDEDRQSNDANETDRTSKEASKLEAHKSEPQEGLLLDDATKDYVLLVSKEELLKKPLYPSVPELSADEDAIGKMVHPILGTSSAIESSIEKQNELKLIKNSNKIYHNFENDLPNILKRRKLERSDKQLEMSEDIPQKDETGDTDSKQVNKLMTLGGAVNLSLKNLLSRIEENRDKLGATDVELKNLIMDVRKNRSKWANYNKIGQEELYEACEKVVTELRGYTEHSTPFLNRVSKREAPNYYQVIKKPMDLNTVLKKLKVLQYQNKQQFVDDLMLIWQNCLTYNSDPKHFIRIDALAMRKKTLMLIPLIPDITIRDRTVVEREAAEREKEKEKEEGQNVGRTSARGVGHKKAKKGRKGADVESPAASIIDASDSAATTLDDTPAEIKVTGTPMSFTPLNTEQNNTNTPSNLADDDDAMDIDEEDEEDAVNNIDENMAELNAEDVNEDADDLEMSTWKTLTSTTRYKLCNERSKLFKDNKIQPNTEATIRTKSQMYNFCRYLEDESKIVLHRSRKYFDENDDPYLIEYDVAGGVPSIKHQNTNFDSIEESILEKMISDGKTLDDLGPSGYKVKLDGSNSLVLDNISLMQDIRKVCFKINLIRTMQTSQFVHQSQFVAPNYPKIKFEDIDPMSKLATRDLMTEEIASHSLQKSVSAIAMANGFQSTAPSCAVLLTEIAKVYMCNLAKSMKLHLESNSINKMPIKGNKPVTCRDVLQLVLEYNGVEKPDVLYSYYKEHMTKQNRKLIDLKYSLENFLRDLLRPGMQDISETQFSDDSEQFVNGDFSDEIGEDFFGFKELGLDKEFGLLTSNIPLHLLQSKLSYQFNQMNKHMAKRVYEDFEEVEFPKLCKRDIPKQIGILQPFYEDVYIKSKLMYNKQLKKFQTQTLNGETPEEPFHSIDNEEELVLIEDNDLPHKQRNNRPKIPPNGKITQIKKKFIATAFFVEKQDEIECRLESMIKKKESDAQKEMKKKKESEDEQQAADVDGSFELKTNDISSAVNGDGKKEEGKLNFSNSTENLSALDNTTDINKDGLVRTVGAPIEISKTENETAAKELPVNNDDSDEISAGIKSLSADVILGNDNTGVEGKGEEKKLRIDNGMFSIEGQSDDKGTAEVDTESRLDKEEEKEEEMDEEMDGDMGDDMDEEIDDEDGSDDEK</sequence>
<dbReference type="InterPro" id="IPR036427">
    <property type="entry name" value="Bromodomain-like_sf"/>
</dbReference>
<feature type="compositionally biased region" description="Basic and acidic residues" evidence="9">
    <location>
        <begin position="538"/>
        <end position="549"/>
    </location>
</feature>
<dbReference type="InterPro" id="IPR009072">
    <property type="entry name" value="Histone-fold"/>
</dbReference>
<keyword evidence="12" id="KW-1185">Reference proteome</keyword>
<keyword evidence="5" id="KW-0804">Transcription</keyword>
<feature type="region of interest" description="Disordered" evidence="9">
    <location>
        <begin position="538"/>
        <end position="579"/>
    </location>
</feature>
<dbReference type="STRING" id="763406.A0A1E3NNI7"/>
<feature type="compositionally biased region" description="Basic and acidic residues" evidence="9">
    <location>
        <begin position="1317"/>
        <end position="1334"/>
    </location>
</feature>
<feature type="compositionally biased region" description="Basic and acidic residues" evidence="9">
    <location>
        <begin position="208"/>
        <end position="243"/>
    </location>
</feature>
<dbReference type="PROSITE" id="PS00633">
    <property type="entry name" value="BROMODOMAIN_1"/>
    <property type="match status" value="1"/>
</dbReference>
<feature type="compositionally biased region" description="Basic and acidic residues" evidence="9">
    <location>
        <begin position="1175"/>
        <end position="1185"/>
    </location>
</feature>
<dbReference type="InterPro" id="IPR037782">
    <property type="entry name" value="Spt7"/>
</dbReference>
<dbReference type="GO" id="GO:0005198">
    <property type="term" value="F:structural molecule activity"/>
    <property type="evidence" value="ECO:0007669"/>
    <property type="project" value="TreeGrafter"/>
</dbReference>
<dbReference type="SMART" id="SM00297">
    <property type="entry name" value="BROMO"/>
    <property type="match status" value="1"/>
</dbReference>
<evidence type="ECO:0000256" key="1">
    <source>
        <dbReference type="ARBA" id="ARBA00004123"/>
    </source>
</evidence>
<keyword evidence="6" id="KW-0539">Nucleus</keyword>
<dbReference type="GeneID" id="30177571"/>
<gene>
    <name evidence="11" type="ORF">PICMEDRAFT_15589</name>
</gene>
<evidence type="ECO:0000256" key="2">
    <source>
        <dbReference type="ARBA" id="ARBA00022553"/>
    </source>
</evidence>
<feature type="compositionally biased region" description="Acidic residues" evidence="9">
    <location>
        <begin position="1335"/>
        <end position="1367"/>
    </location>
</feature>
<dbReference type="InterPro" id="IPR018359">
    <property type="entry name" value="Bromodomain_CS"/>
</dbReference>
<dbReference type="RefSeq" id="XP_019018774.1">
    <property type="nucleotide sequence ID" value="XM_019160884.1"/>
</dbReference>
<dbReference type="Proteomes" id="UP000094455">
    <property type="component" value="Unassembled WGS sequence"/>
</dbReference>
<dbReference type="GO" id="GO:0046695">
    <property type="term" value="C:SLIK (SAGA-like) complex"/>
    <property type="evidence" value="ECO:0007669"/>
    <property type="project" value="InterPro"/>
</dbReference>
<dbReference type="FunFam" id="1.20.920.10:FF:000032">
    <property type="entry name" value="Transcriptional activator spt7"/>
    <property type="match status" value="1"/>
</dbReference>
<dbReference type="Gene3D" id="1.20.920.10">
    <property type="entry name" value="Bromodomain-like"/>
    <property type="match status" value="1"/>
</dbReference>
<dbReference type="GO" id="GO:0006357">
    <property type="term" value="P:regulation of transcription by RNA polymerase II"/>
    <property type="evidence" value="ECO:0007669"/>
    <property type="project" value="UniProtKB-ARBA"/>
</dbReference>
<keyword evidence="3" id="KW-0805">Transcription regulation</keyword>
<feature type="compositionally biased region" description="Acidic residues" evidence="9">
    <location>
        <begin position="173"/>
        <end position="206"/>
    </location>
</feature>
<evidence type="ECO:0000256" key="7">
    <source>
        <dbReference type="ARBA" id="ARBA00093633"/>
    </source>
</evidence>
<accession>A0A1E3NNI7</accession>
<feature type="region of interest" description="Disordered" evidence="9">
    <location>
        <begin position="1289"/>
        <end position="1367"/>
    </location>
</feature>